<dbReference type="AlphaFoldDB" id="A0A1E1JX61"/>
<sequence length="466" mass="50143">MIFSRLLPYGSLIAIAASQDVLTLTGASEGPSSASLPTGSYISISTTITQSSTSTSVSPSAITTSALVATISSGSTTRTTTLGSTILFGIGTSIITANNDTAKSTSPSEDSQLILSGRPQTTLSGNGTMNGTATSTTSSAPQPTNTTPCNNYVEFCGRRYGNITEVAAHNSPFVRPGNAGANQQLRVTTQLNDGVRLLQGQMHFVGDVPHFCHGSCDVLDAGPITDYLSDVYDWVSGHPFDVVTILLGNGQYNSVTTYQPFLEQTRLQNYAYIPPKNPMALGDWPTLATMILQGKRVVFFMDYEANQTAVPWILDEFSHMWETPFDPVDRSFPCIVQRPPDLPEDQAKNRLYLMNHNLNYDIKLLGNSILVPNIPLLNVTNNVTGFGSLGNGTAACNSRWGFPPKFLNVDYYNVGNGSVFEVAAKHNNVAYTRECCGKVASDAMALYERMSCLAMICLIGASLLML</sequence>
<accession>A0A1E1JX61</accession>
<gene>
    <name evidence="2" type="ORF">RAG0_01549</name>
</gene>
<evidence type="ECO:0000256" key="1">
    <source>
        <dbReference type="SAM" id="MobiDB-lite"/>
    </source>
</evidence>
<dbReference type="InterPro" id="IPR017946">
    <property type="entry name" value="PLC-like_Pdiesterase_TIM-brl"/>
</dbReference>
<name>A0A1E1JX61_9HELO</name>
<dbReference type="Proteomes" id="UP000178912">
    <property type="component" value="Unassembled WGS sequence"/>
</dbReference>
<reference evidence="3" key="1">
    <citation type="submission" date="2016-03" db="EMBL/GenBank/DDBJ databases">
        <authorList>
            <person name="Guldener U."/>
        </authorList>
    </citation>
    <scope>NUCLEOTIDE SEQUENCE [LARGE SCALE GENOMIC DNA]</scope>
    <source>
        <strain evidence="3">04CH-RAC-A.6.1</strain>
    </source>
</reference>
<keyword evidence="3" id="KW-1185">Reference proteome</keyword>
<evidence type="ECO:0000313" key="3">
    <source>
        <dbReference type="Proteomes" id="UP000178912"/>
    </source>
</evidence>
<dbReference type="GO" id="GO:0006629">
    <property type="term" value="P:lipid metabolic process"/>
    <property type="evidence" value="ECO:0007669"/>
    <property type="project" value="InterPro"/>
</dbReference>
<dbReference type="EMBL" id="FJUX01000005">
    <property type="protein sequence ID" value="CZS90476.1"/>
    <property type="molecule type" value="Genomic_DNA"/>
</dbReference>
<feature type="region of interest" description="Disordered" evidence="1">
    <location>
        <begin position="99"/>
        <end position="147"/>
    </location>
</feature>
<organism evidence="2 3">
    <name type="scientific">Rhynchosporium agropyri</name>
    <dbReference type="NCBI Taxonomy" id="914238"/>
    <lineage>
        <taxon>Eukaryota</taxon>
        <taxon>Fungi</taxon>
        <taxon>Dikarya</taxon>
        <taxon>Ascomycota</taxon>
        <taxon>Pezizomycotina</taxon>
        <taxon>Leotiomycetes</taxon>
        <taxon>Helotiales</taxon>
        <taxon>Ploettnerulaceae</taxon>
        <taxon>Rhynchosporium</taxon>
    </lineage>
</organism>
<dbReference type="PANTHER" id="PTHR13593:SF140">
    <property type="entry name" value="PLC-LIKE PHOSPHODIESTERASE"/>
    <property type="match status" value="1"/>
</dbReference>
<dbReference type="GO" id="GO:0008081">
    <property type="term" value="F:phosphoric diester hydrolase activity"/>
    <property type="evidence" value="ECO:0007669"/>
    <property type="project" value="InterPro"/>
</dbReference>
<dbReference type="Gene3D" id="3.20.20.190">
    <property type="entry name" value="Phosphatidylinositol (PI) phosphodiesterase"/>
    <property type="match status" value="1"/>
</dbReference>
<dbReference type="SUPFAM" id="SSF51695">
    <property type="entry name" value="PLC-like phosphodiesterases"/>
    <property type="match status" value="1"/>
</dbReference>
<dbReference type="PANTHER" id="PTHR13593">
    <property type="match status" value="1"/>
</dbReference>
<proteinExistence type="predicted"/>
<feature type="compositionally biased region" description="Low complexity" evidence="1">
    <location>
        <begin position="125"/>
        <end position="147"/>
    </location>
</feature>
<feature type="compositionally biased region" description="Polar residues" evidence="1">
    <location>
        <begin position="99"/>
        <end position="124"/>
    </location>
</feature>
<dbReference type="OrthoDB" id="7984201at2759"/>
<dbReference type="Pfam" id="PF26146">
    <property type="entry name" value="PI-PLC_X"/>
    <property type="match status" value="1"/>
</dbReference>
<evidence type="ECO:0000313" key="2">
    <source>
        <dbReference type="EMBL" id="CZS90476.1"/>
    </source>
</evidence>
<dbReference type="InterPro" id="IPR051057">
    <property type="entry name" value="PI-PLC_domain"/>
</dbReference>
<protein>
    <submittedName>
        <fullName evidence="2">Related to BSC1 Transcript encoded by this ORF shows a high level of stop codon bypass</fullName>
    </submittedName>
</protein>